<accession>A0ABS8RQK4</accession>
<evidence type="ECO:0000313" key="1">
    <source>
        <dbReference type="EMBL" id="MCD7448897.1"/>
    </source>
</evidence>
<comment type="caution">
    <text evidence="1">The sequence shown here is derived from an EMBL/GenBank/DDBJ whole genome shotgun (WGS) entry which is preliminary data.</text>
</comment>
<dbReference type="EMBL" id="JACEIK010000075">
    <property type="protein sequence ID" value="MCD7448897.1"/>
    <property type="molecule type" value="Genomic_DNA"/>
</dbReference>
<reference evidence="1 2" key="1">
    <citation type="journal article" date="2021" name="BMC Genomics">
        <title>Datura genome reveals duplications of psychoactive alkaloid biosynthetic genes and high mutation rate following tissue culture.</title>
        <authorList>
            <person name="Rajewski A."/>
            <person name="Carter-House D."/>
            <person name="Stajich J."/>
            <person name="Litt A."/>
        </authorList>
    </citation>
    <scope>NUCLEOTIDE SEQUENCE [LARGE SCALE GENOMIC DNA]</scope>
    <source>
        <strain evidence="1">AR-01</strain>
    </source>
</reference>
<organism evidence="1 2">
    <name type="scientific">Datura stramonium</name>
    <name type="common">Jimsonweed</name>
    <name type="synonym">Common thornapple</name>
    <dbReference type="NCBI Taxonomy" id="4076"/>
    <lineage>
        <taxon>Eukaryota</taxon>
        <taxon>Viridiplantae</taxon>
        <taxon>Streptophyta</taxon>
        <taxon>Embryophyta</taxon>
        <taxon>Tracheophyta</taxon>
        <taxon>Spermatophyta</taxon>
        <taxon>Magnoliopsida</taxon>
        <taxon>eudicotyledons</taxon>
        <taxon>Gunneridae</taxon>
        <taxon>Pentapetalae</taxon>
        <taxon>asterids</taxon>
        <taxon>lamiids</taxon>
        <taxon>Solanales</taxon>
        <taxon>Solanaceae</taxon>
        <taxon>Solanoideae</taxon>
        <taxon>Datureae</taxon>
        <taxon>Datura</taxon>
    </lineage>
</organism>
<gene>
    <name evidence="1" type="ORF">HAX54_046991</name>
</gene>
<proteinExistence type="predicted"/>
<name>A0ABS8RQK4_DATST</name>
<evidence type="ECO:0000313" key="2">
    <source>
        <dbReference type="Proteomes" id="UP000823775"/>
    </source>
</evidence>
<dbReference type="Proteomes" id="UP000823775">
    <property type="component" value="Unassembled WGS sequence"/>
</dbReference>
<protein>
    <submittedName>
        <fullName evidence="1">Uncharacterized protein</fullName>
    </submittedName>
</protein>
<keyword evidence="2" id="KW-1185">Reference proteome</keyword>
<sequence length="131" mass="14778">MGLVDLLWWKIWPAGFRVTAGDSAGDGQAHSVPESIIASFSLFDFFLFLVFGTGRTGGEWRELCINLCSSYRFIGKREFLELLWQRVSAFSDTRKLENAETYGLLLKSSVPVEKNGFLKELKRGSCWSVSV</sequence>